<keyword evidence="1" id="KW-0812">Transmembrane</keyword>
<dbReference type="EMBL" id="ML996127">
    <property type="protein sequence ID" value="KAF2736246.1"/>
    <property type="molecule type" value="Genomic_DNA"/>
</dbReference>
<reference evidence="2" key="1">
    <citation type="journal article" date="2020" name="Stud. Mycol.">
        <title>101 Dothideomycetes genomes: a test case for predicting lifestyles and emergence of pathogens.</title>
        <authorList>
            <person name="Haridas S."/>
            <person name="Albert R."/>
            <person name="Binder M."/>
            <person name="Bloem J."/>
            <person name="Labutti K."/>
            <person name="Salamov A."/>
            <person name="Andreopoulos B."/>
            <person name="Baker S."/>
            <person name="Barry K."/>
            <person name="Bills G."/>
            <person name="Bluhm B."/>
            <person name="Cannon C."/>
            <person name="Castanera R."/>
            <person name="Culley D."/>
            <person name="Daum C."/>
            <person name="Ezra D."/>
            <person name="Gonzalez J."/>
            <person name="Henrissat B."/>
            <person name="Kuo A."/>
            <person name="Liang C."/>
            <person name="Lipzen A."/>
            <person name="Lutzoni F."/>
            <person name="Magnuson J."/>
            <person name="Mondo S."/>
            <person name="Nolan M."/>
            <person name="Ohm R."/>
            <person name="Pangilinan J."/>
            <person name="Park H.-J."/>
            <person name="Ramirez L."/>
            <person name="Alfaro M."/>
            <person name="Sun H."/>
            <person name="Tritt A."/>
            <person name="Yoshinaga Y."/>
            <person name="Zwiers L.-H."/>
            <person name="Turgeon B."/>
            <person name="Goodwin S."/>
            <person name="Spatafora J."/>
            <person name="Crous P."/>
            <person name="Grigoriev I."/>
        </authorList>
    </citation>
    <scope>NUCLEOTIDE SEQUENCE</scope>
    <source>
        <strain evidence="2">CBS 125425</strain>
    </source>
</reference>
<accession>A0A9P4V4C2</accession>
<evidence type="ECO:0000256" key="1">
    <source>
        <dbReference type="SAM" id="Phobius"/>
    </source>
</evidence>
<dbReference type="OrthoDB" id="5376804at2759"/>
<keyword evidence="1" id="KW-0472">Membrane</keyword>
<keyword evidence="3" id="KW-1185">Reference proteome</keyword>
<sequence>MRTSVWPSGNITTSEGLHMGLADAAHFPLSSAVLEVASRGTSSGPFNTYCSTSDCEYPDTESLALCSSCESEAISANSLTCAFELILENNQNRSFDSLEELRRSVREFKNLSFVEADCFRPYESAPQVLLRLEMSFYGDLPTDVSLYPRMAPDQDGISRVKRGWQQKPGNDPGQFVPQFFETGSNVTNEGYLLFCATQPELDSISTISTSTCFTSTTNLSVFLQKNHVGEVNGTVSICRLGFCVRRYTNIRVRDGVPFGDSEDIKSFHTKDLTTDIENGTMFATANTNNATYKWSTDMQLRLGQVVRENTESDQFGQYVHLPAFQHTMHGNWSLLFQKISEEMSRVIQSSINPYASNITGEAYGAEMFVRVRWQWFVWPVAMTLASVVLLAATIRGSMEKEYLFKNSVLAVLYHGLDAEAARDGYGGKRSGTLGEQAMTEAARNTKVRLIRSEKGALKLKVE</sequence>
<dbReference type="PANTHER" id="PTHR35394">
    <property type="entry name" value="DUF3176 DOMAIN-CONTAINING PROTEIN"/>
    <property type="match status" value="1"/>
</dbReference>
<evidence type="ECO:0008006" key="4">
    <source>
        <dbReference type="Google" id="ProtNLM"/>
    </source>
</evidence>
<dbReference type="Proteomes" id="UP000799444">
    <property type="component" value="Unassembled WGS sequence"/>
</dbReference>
<keyword evidence="1" id="KW-1133">Transmembrane helix</keyword>
<gene>
    <name evidence="2" type="ORF">EJ04DRAFT_575549</name>
</gene>
<evidence type="ECO:0000313" key="3">
    <source>
        <dbReference type="Proteomes" id="UP000799444"/>
    </source>
</evidence>
<feature type="transmembrane region" description="Helical" evidence="1">
    <location>
        <begin position="375"/>
        <end position="394"/>
    </location>
</feature>
<dbReference type="AlphaFoldDB" id="A0A9P4V4C2"/>
<evidence type="ECO:0000313" key="2">
    <source>
        <dbReference type="EMBL" id="KAF2736246.1"/>
    </source>
</evidence>
<name>A0A9P4V4C2_9PLEO</name>
<comment type="caution">
    <text evidence="2">The sequence shown here is derived from an EMBL/GenBank/DDBJ whole genome shotgun (WGS) entry which is preliminary data.</text>
</comment>
<proteinExistence type="predicted"/>
<organism evidence="2 3">
    <name type="scientific">Polyplosphaeria fusca</name>
    <dbReference type="NCBI Taxonomy" id="682080"/>
    <lineage>
        <taxon>Eukaryota</taxon>
        <taxon>Fungi</taxon>
        <taxon>Dikarya</taxon>
        <taxon>Ascomycota</taxon>
        <taxon>Pezizomycotina</taxon>
        <taxon>Dothideomycetes</taxon>
        <taxon>Pleosporomycetidae</taxon>
        <taxon>Pleosporales</taxon>
        <taxon>Tetraplosphaeriaceae</taxon>
        <taxon>Polyplosphaeria</taxon>
    </lineage>
</organism>
<dbReference type="PANTHER" id="PTHR35394:SF5">
    <property type="entry name" value="DUF3176 DOMAIN-CONTAINING PROTEIN"/>
    <property type="match status" value="1"/>
</dbReference>
<protein>
    <recommendedName>
        <fullName evidence="4">Transmembrane protein</fullName>
    </recommendedName>
</protein>